<reference evidence="2" key="1">
    <citation type="submission" date="2016-12" db="EMBL/GenBank/DDBJ databases">
        <authorList>
            <person name="Varghese N."/>
            <person name="Submissions S."/>
        </authorList>
    </citation>
    <scope>NUCLEOTIDE SEQUENCE [LARGE SCALE GENOMIC DNA]</scope>
    <source>
        <strain evidence="2">DSM 11544</strain>
    </source>
</reference>
<dbReference type="Proteomes" id="UP000184010">
    <property type="component" value="Unassembled WGS sequence"/>
</dbReference>
<gene>
    <name evidence="1" type="ORF">SAMN02745215_00281</name>
</gene>
<dbReference type="EMBL" id="FRDN01000003">
    <property type="protein sequence ID" value="SHN51364.1"/>
    <property type="molecule type" value="Genomic_DNA"/>
</dbReference>
<sequence>MPAFFCTVRKHKLALYTFQLYGIVGLKKEEIKFMALLTTGLIENPPVSGIRATTVLTVRVVNDDSAAASVQISESYVSGTATTAYVLELFSQF</sequence>
<organism evidence="1 2">
    <name type="scientific">Desulfitobacterium chlororespirans DSM 11544</name>
    <dbReference type="NCBI Taxonomy" id="1121395"/>
    <lineage>
        <taxon>Bacteria</taxon>
        <taxon>Bacillati</taxon>
        <taxon>Bacillota</taxon>
        <taxon>Clostridia</taxon>
        <taxon>Eubacteriales</taxon>
        <taxon>Desulfitobacteriaceae</taxon>
        <taxon>Desulfitobacterium</taxon>
    </lineage>
</organism>
<protein>
    <submittedName>
        <fullName evidence="1">Uncharacterized protein</fullName>
    </submittedName>
</protein>
<dbReference type="STRING" id="1121395.SAMN02745215_00281"/>
<accession>A0A1M7RZ10</accession>
<keyword evidence="2" id="KW-1185">Reference proteome</keyword>
<dbReference type="AlphaFoldDB" id="A0A1M7RZ10"/>
<proteinExistence type="predicted"/>
<evidence type="ECO:0000313" key="1">
    <source>
        <dbReference type="EMBL" id="SHN51364.1"/>
    </source>
</evidence>
<name>A0A1M7RZ10_9FIRM</name>
<evidence type="ECO:0000313" key="2">
    <source>
        <dbReference type="Proteomes" id="UP000184010"/>
    </source>
</evidence>